<feature type="domain" description="STAS" evidence="2">
    <location>
        <begin position="160"/>
        <end position="271"/>
    </location>
</feature>
<evidence type="ECO:0000259" key="2">
    <source>
        <dbReference type="PROSITE" id="PS50801"/>
    </source>
</evidence>
<accession>A0A3A1R163</accession>
<dbReference type="RefSeq" id="WP_119546615.1">
    <property type="nucleotide sequence ID" value="NZ_QXIR01000010.1"/>
</dbReference>
<gene>
    <name evidence="3" type="ORF">D3H55_09180</name>
</gene>
<dbReference type="Proteomes" id="UP000265801">
    <property type="component" value="Unassembled WGS sequence"/>
</dbReference>
<dbReference type="EMBL" id="QXIR01000010">
    <property type="protein sequence ID" value="RIW34677.1"/>
    <property type="molecule type" value="Genomic_DNA"/>
</dbReference>
<evidence type="ECO:0000256" key="1">
    <source>
        <dbReference type="ARBA" id="ARBA00022553"/>
    </source>
</evidence>
<dbReference type="PANTHER" id="PTHR33745:SF3">
    <property type="entry name" value="RSBT CO-ANTAGONIST PROTEIN RSBRC"/>
    <property type="match status" value="1"/>
</dbReference>
<dbReference type="PROSITE" id="PS50801">
    <property type="entry name" value="STAS"/>
    <property type="match status" value="1"/>
</dbReference>
<dbReference type="SUPFAM" id="SSF52091">
    <property type="entry name" value="SpoIIaa-like"/>
    <property type="match status" value="1"/>
</dbReference>
<comment type="caution">
    <text evidence="3">The sequence shown here is derived from an EMBL/GenBank/DDBJ whole genome shotgun (WGS) entry which is preliminary data.</text>
</comment>
<proteinExistence type="predicted"/>
<dbReference type="Gene3D" id="3.30.750.24">
    <property type="entry name" value="STAS domain"/>
    <property type="match status" value="1"/>
</dbReference>
<organism evidence="3 4">
    <name type="scientific">Bacillus salacetis</name>
    <dbReference type="NCBI Taxonomy" id="2315464"/>
    <lineage>
        <taxon>Bacteria</taxon>
        <taxon>Bacillati</taxon>
        <taxon>Bacillota</taxon>
        <taxon>Bacilli</taxon>
        <taxon>Bacillales</taxon>
        <taxon>Bacillaceae</taxon>
        <taxon>Bacillus</taxon>
    </lineage>
</organism>
<name>A0A3A1R163_9BACI</name>
<dbReference type="InterPro" id="IPR051932">
    <property type="entry name" value="Bact_StressResp_Reg"/>
</dbReference>
<dbReference type="InterPro" id="IPR002645">
    <property type="entry name" value="STAS_dom"/>
</dbReference>
<dbReference type="OrthoDB" id="2677458at2"/>
<dbReference type="CDD" id="cd07041">
    <property type="entry name" value="STAS_RsbR_RsbS_like"/>
    <property type="match status" value="1"/>
</dbReference>
<dbReference type="InterPro" id="IPR036513">
    <property type="entry name" value="STAS_dom_sf"/>
</dbReference>
<keyword evidence="1" id="KW-0597">Phosphoprotein</keyword>
<protein>
    <submittedName>
        <fullName evidence="3">STAS domain-containing protein</fullName>
    </submittedName>
</protein>
<dbReference type="Pfam" id="PF01740">
    <property type="entry name" value="STAS"/>
    <property type="match status" value="1"/>
</dbReference>
<dbReference type="PANTHER" id="PTHR33745">
    <property type="entry name" value="RSBT ANTAGONIST PROTEIN RSBS-RELATED"/>
    <property type="match status" value="1"/>
</dbReference>
<evidence type="ECO:0000313" key="3">
    <source>
        <dbReference type="EMBL" id="RIW34677.1"/>
    </source>
</evidence>
<keyword evidence="4" id="KW-1185">Reference proteome</keyword>
<reference evidence="3 4" key="1">
    <citation type="submission" date="2018-09" db="EMBL/GenBank/DDBJ databases">
        <title>Bacillus saliacetes sp. nov., isolated from Thai shrimp paste (Ka-pi).</title>
        <authorList>
            <person name="Daroonpunt R."/>
            <person name="Tanasupawat S."/>
            <person name="Yiamsombut S."/>
        </authorList>
    </citation>
    <scope>NUCLEOTIDE SEQUENCE [LARGE SCALE GENOMIC DNA]</scope>
    <source>
        <strain evidence="3 4">SKP7-4</strain>
    </source>
</reference>
<evidence type="ECO:0000313" key="4">
    <source>
        <dbReference type="Proteomes" id="UP000265801"/>
    </source>
</evidence>
<sequence length="273" mass="30721">MKTTIYKLAAFLKAENTQIANDIVDSVILKMNLSLSDVEVGRAINMYQDLLEFLSLSLQTENMDIPEELIEWSKQNAYAQVSANKKISEIILRYPPTREIFTDFVSRWAYHYQLSTEEYTLVLKKINRMLDVSLEKTVIAFEEYNAKVKEGFEEEIDIISFPIVPLTENMAVVPLVGRLDEHRANHLIDSVLPKVNNLKINYLIMDFSGVCEIDELAARSIHNAVSMLKLLGIQVISTGISPKLAYTAVSIGVGAVGVNSYQSVRQALESLNS</sequence>
<dbReference type="AlphaFoldDB" id="A0A3A1R163"/>